<dbReference type="GO" id="GO:0005737">
    <property type="term" value="C:cytoplasm"/>
    <property type="evidence" value="ECO:0007669"/>
    <property type="project" value="InterPro"/>
</dbReference>
<dbReference type="GO" id="GO:0016151">
    <property type="term" value="F:nickel cation binding"/>
    <property type="evidence" value="ECO:0007669"/>
    <property type="project" value="InterPro"/>
</dbReference>
<evidence type="ECO:0000256" key="2">
    <source>
        <dbReference type="ARBA" id="ARBA00022596"/>
    </source>
</evidence>
<reference evidence="5 6" key="1">
    <citation type="journal article" date="2019" name="Extremophiles">
        <title>Biogeography of thermophiles and predominance of Thermus scotoductus in domestic water heaters.</title>
        <authorList>
            <person name="Wilpiszeski R.L."/>
            <person name="Zhang Z."/>
            <person name="House C.H."/>
        </authorList>
    </citation>
    <scope>NUCLEOTIDE SEQUENCE [LARGE SCALE GENOMIC DNA]</scope>
    <source>
        <strain evidence="5 6">32_S32</strain>
    </source>
</reference>
<dbReference type="Pfam" id="PF02814">
    <property type="entry name" value="UreE_N"/>
    <property type="match status" value="1"/>
</dbReference>
<protein>
    <submittedName>
        <fullName evidence="5">Urease accessory protein UreE</fullName>
    </submittedName>
</protein>
<feature type="domain" description="UreE urease accessory N-terminal" evidence="4">
    <location>
        <begin position="5"/>
        <end position="68"/>
    </location>
</feature>
<keyword evidence="2" id="KW-0533">Nickel</keyword>
<dbReference type="InterPro" id="IPR012406">
    <property type="entry name" value="UreE"/>
</dbReference>
<comment type="caution">
    <text evidence="5">The sequence shown here is derived from an EMBL/GenBank/DDBJ whole genome shotgun (WGS) entry which is preliminary data.</text>
</comment>
<dbReference type="GO" id="GO:0006457">
    <property type="term" value="P:protein folding"/>
    <property type="evidence" value="ECO:0007669"/>
    <property type="project" value="InterPro"/>
</dbReference>
<dbReference type="RefSeq" id="WP_126177370.1">
    <property type="nucleotide sequence ID" value="NZ_PELN01000001.1"/>
</dbReference>
<dbReference type="AlphaFoldDB" id="A0A430RER7"/>
<keyword evidence="3" id="KW-0143">Chaperone</keyword>
<proteinExistence type="predicted"/>
<evidence type="ECO:0000256" key="1">
    <source>
        <dbReference type="ARBA" id="ARBA00022490"/>
    </source>
</evidence>
<evidence type="ECO:0000313" key="5">
    <source>
        <dbReference type="EMBL" id="RTH05940.1"/>
    </source>
</evidence>
<dbReference type="SUPFAM" id="SSF69737">
    <property type="entry name" value="Urease metallochaperone UreE, C-terminal domain"/>
    <property type="match status" value="1"/>
</dbReference>
<dbReference type="InterPro" id="IPR004029">
    <property type="entry name" value="UreE_N"/>
</dbReference>
<dbReference type="Proteomes" id="UP000286910">
    <property type="component" value="Unassembled WGS sequence"/>
</dbReference>
<dbReference type="Gene3D" id="3.30.70.790">
    <property type="entry name" value="UreE, C-terminal domain"/>
    <property type="match status" value="1"/>
</dbReference>
<evidence type="ECO:0000259" key="4">
    <source>
        <dbReference type="SMART" id="SM00988"/>
    </source>
</evidence>
<dbReference type="SMART" id="SM00988">
    <property type="entry name" value="UreE_N"/>
    <property type="match status" value="1"/>
</dbReference>
<sequence>MESILITQLPKEDTEAEEVIEIPMTAADRRRVRRSLQAPDGRIFLLALPTGTVLRVGQVLLREGSRAYRVAAAEEDLLVVRPRSLREAMLCGHILGNLHRDITAGEDHLATLWDEGLFQRLARAGFEVERTRGPFMGNAPGEHTH</sequence>
<dbReference type="SUPFAM" id="SSF69287">
    <property type="entry name" value="Urease metallochaperone UreE, N-terminal domain"/>
    <property type="match status" value="1"/>
</dbReference>
<dbReference type="Gene3D" id="2.60.260.20">
    <property type="entry name" value="Urease metallochaperone UreE, N-terminal domain"/>
    <property type="match status" value="1"/>
</dbReference>
<gene>
    <name evidence="5" type="ORF">CSW45_02520</name>
</gene>
<dbReference type="EMBL" id="PELR01000052">
    <property type="protein sequence ID" value="RTH05940.1"/>
    <property type="molecule type" value="Genomic_DNA"/>
</dbReference>
<name>A0A430RER7_THESC</name>
<evidence type="ECO:0000313" key="6">
    <source>
        <dbReference type="Proteomes" id="UP000286910"/>
    </source>
</evidence>
<evidence type="ECO:0000256" key="3">
    <source>
        <dbReference type="ARBA" id="ARBA00023186"/>
    </source>
</evidence>
<keyword evidence="1" id="KW-0963">Cytoplasm</keyword>
<accession>A0A430RER7</accession>
<dbReference type="InterPro" id="IPR036118">
    <property type="entry name" value="UreE_N_sf"/>
</dbReference>
<dbReference type="PIRSF" id="PIRSF036402">
    <property type="entry name" value="Ureas_acces_UreE"/>
    <property type="match status" value="1"/>
</dbReference>
<organism evidence="5 6">
    <name type="scientific">Thermus scotoductus</name>
    <dbReference type="NCBI Taxonomy" id="37636"/>
    <lineage>
        <taxon>Bacteria</taxon>
        <taxon>Thermotogati</taxon>
        <taxon>Deinococcota</taxon>
        <taxon>Deinococci</taxon>
        <taxon>Thermales</taxon>
        <taxon>Thermaceae</taxon>
        <taxon>Thermus</taxon>
    </lineage>
</organism>